<dbReference type="Proteomes" id="UP000679848">
    <property type="component" value="Chromosome"/>
</dbReference>
<dbReference type="PANTHER" id="PTHR36838:SF4">
    <property type="entry name" value="AUXIN EFFLUX CARRIER FAMILY PROTEIN"/>
    <property type="match status" value="1"/>
</dbReference>
<dbReference type="GO" id="GO:0005886">
    <property type="term" value="C:plasma membrane"/>
    <property type="evidence" value="ECO:0007669"/>
    <property type="project" value="UniProtKB-SubCell"/>
</dbReference>
<sequence length="311" mass="33191">METLVASLNTVLYMLLVMVLGRWVVGRLPERDTVVAQLNRLVFSMFLPFMVFQNIYTTDIKSAFDGRLLVYLLTVLCAMWLLLMVLAPKWVQHRPTCGTFIQCAIRSNSIIFGIPLISGLFAGQELGCPTLVAAVTTIFFNVIGVITLEVYRGKAPDLRQIGKNLVKNPVLTASIAALFLALLELRLPASVEKAVGTMAGMASPMGLLLIGASLRLGVGQRTGALLGCLLLRLAVIPAIGVSGAVLLGWRGMELCTGLMVLATPTSVSAYSMAQMMGGNGTFAANQVGLSSVLGAVTVFFWILALGGLQLL</sequence>
<evidence type="ECO:0000256" key="4">
    <source>
        <dbReference type="ARBA" id="ARBA00022475"/>
    </source>
</evidence>
<feature type="transmembrane region" description="Helical" evidence="8">
    <location>
        <begin position="37"/>
        <end position="56"/>
    </location>
</feature>
<comment type="similarity">
    <text evidence="2">Belongs to the auxin efflux carrier (TC 2.A.69) family.</text>
</comment>
<feature type="transmembrane region" description="Helical" evidence="8">
    <location>
        <begin position="129"/>
        <end position="148"/>
    </location>
</feature>
<gene>
    <name evidence="9" type="primary">mdcF</name>
    <name evidence="9" type="ORF">MM59RIKEN_01300</name>
</gene>
<dbReference type="Pfam" id="PF03547">
    <property type="entry name" value="Mem_trans"/>
    <property type="match status" value="1"/>
</dbReference>
<feature type="transmembrane region" description="Helical" evidence="8">
    <location>
        <begin position="195"/>
        <end position="217"/>
    </location>
</feature>
<evidence type="ECO:0000256" key="5">
    <source>
        <dbReference type="ARBA" id="ARBA00022692"/>
    </source>
</evidence>
<evidence type="ECO:0000313" key="9">
    <source>
        <dbReference type="EMBL" id="BCK82811.1"/>
    </source>
</evidence>
<feature type="transmembrane region" description="Helical" evidence="8">
    <location>
        <begin position="68"/>
        <end position="91"/>
    </location>
</feature>
<feature type="transmembrane region" description="Helical" evidence="8">
    <location>
        <begin position="169"/>
        <end position="189"/>
    </location>
</feature>
<evidence type="ECO:0000256" key="1">
    <source>
        <dbReference type="ARBA" id="ARBA00004651"/>
    </source>
</evidence>
<reference evidence="9" key="1">
    <citation type="submission" date="2020-09" db="EMBL/GenBank/DDBJ databases">
        <title>New species isolated from human feces.</title>
        <authorList>
            <person name="Kitahara M."/>
            <person name="Shigeno Y."/>
            <person name="Shime M."/>
            <person name="Matsumoto Y."/>
            <person name="Nakamura S."/>
            <person name="Motooka D."/>
            <person name="Fukuoka S."/>
            <person name="Nishikawa H."/>
            <person name="Benno Y."/>
        </authorList>
    </citation>
    <scope>NUCLEOTIDE SEQUENCE</scope>
    <source>
        <strain evidence="9">MM59</strain>
    </source>
</reference>
<evidence type="ECO:0000256" key="6">
    <source>
        <dbReference type="ARBA" id="ARBA00022989"/>
    </source>
</evidence>
<evidence type="ECO:0000256" key="8">
    <source>
        <dbReference type="SAM" id="Phobius"/>
    </source>
</evidence>
<organism evidence="9 10">
    <name type="scientific">Pusillibacter faecalis</name>
    <dbReference type="NCBI Taxonomy" id="2714358"/>
    <lineage>
        <taxon>Bacteria</taxon>
        <taxon>Bacillati</taxon>
        <taxon>Bacillota</taxon>
        <taxon>Clostridia</taxon>
        <taxon>Eubacteriales</taxon>
        <taxon>Oscillospiraceae</taxon>
        <taxon>Pusillibacter</taxon>
    </lineage>
</organism>
<keyword evidence="7 8" id="KW-0472">Membrane</keyword>
<name>A0A810QB87_9FIRM</name>
<dbReference type="AlphaFoldDB" id="A0A810QB87"/>
<accession>A0A810QB87</accession>
<dbReference type="EMBL" id="AP023420">
    <property type="protein sequence ID" value="BCK82811.1"/>
    <property type="molecule type" value="Genomic_DNA"/>
</dbReference>
<keyword evidence="6 8" id="KW-1133">Transmembrane helix</keyword>
<evidence type="ECO:0000256" key="7">
    <source>
        <dbReference type="ARBA" id="ARBA00023136"/>
    </source>
</evidence>
<protein>
    <submittedName>
        <fullName evidence="9">Transporter</fullName>
    </submittedName>
</protein>
<keyword evidence="4" id="KW-1003">Cell membrane</keyword>
<comment type="subcellular location">
    <subcellularLocation>
        <location evidence="1">Cell membrane</location>
        <topology evidence="1">Multi-pass membrane protein</topology>
    </subcellularLocation>
</comment>
<keyword evidence="5 8" id="KW-0812">Transmembrane</keyword>
<feature type="transmembrane region" description="Helical" evidence="8">
    <location>
        <begin position="287"/>
        <end position="308"/>
    </location>
</feature>
<keyword evidence="10" id="KW-1185">Reference proteome</keyword>
<dbReference type="RefSeq" id="WP_213542428.1">
    <property type="nucleotide sequence ID" value="NZ_AP023420.1"/>
</dbReference>
<feature type="transmembrane region" description="Helical" evidence="8">
    <location>
        <begin position="103"/>
        <end position="123"/>
    </location>
</feature>
<feature type="transmembrane region" description="Helical" evidence="8">
    <location>
        <begin position="6"/>
        <end position="25"/>
    </location>
</feature>
<dbReference type="Gene3D" id="1.20.1530.20">
    <property type="match status" value="1"/>
</dbReference>
<evidence type="ECO:0000256" key="2">
    <source>
        <dbReference type="ARBA" id="ARBA00010145"/>
    </source>
</evidence>
<dbReference type="KEGG" id="pfaa:MM59RIKEN_01300"/>
<feature type="transmembrane region" description="Helical" evidence="8">
    <location>
        <begin position="229"/>
        <end position="249"/>
    </location>
</feature>
<dbReference type="PANTHER" id="PTHR36838">
    <property type="entry name" value="AUXIN EFFLUX CARRIER FAMILY PROTEIN"/>
    <property type="match status" value="1"/>
</dbReference>
<proteinExistence type="inferred from homology"/>
<evidence type="ECO:0000256" key="3">
    <source>
        <dbReference type="ARBA" id="ARBA00022448"/>
    </source>
</evidence>
<dbReference type="GO" id="GO:0055085">
    <property type="term" value="P:transmembrane transport"/>
    <property type="evidence" value="ECO:0007669"/>
    <property type="project" value="InterPro"/>
</dbReference>
<evidence type="ECO:0000313" key="10">
    <source>
        <dbReference type="Proteomes" id="UP000679848"/>
    </source>
</evidence>
<keyword evidence="3" id="KW-0813">Transport</keyword>
<dbReference type="InterPro" id="IPR004776">
    <property type="entry name" value="Mem_transp_PIN-like"/>
</dbReference>
<dbReference type="InterPro" id="IPR038770">
    <property type="entry name" value="Na+/solute_symporter_sf"/>
</dbReference>